<dbReference type="PANTHER" id="PTHR43384">
    <property type="entry name" value="SEPTUM SITE-DETERMINING PROTEIN MIND HOMOLOG, CHLOROPLASTIC-RELATED"/>
    <property type="match status" value="1"/>
</dbReference>
<sequence length="354" mass="36395">MGERPLVVTDDDAVLDEVLRIAAAAQVEVAHAPAAVARSVWRAASLVLVDAAAVPAVAAAGLPRRPQVVAVCGPDLDPVPWDACIRLGVDSTVRIGESDEALIALLADAVTAGGGEGRVVAVLGACGGAGASVFATGLAVAADVRQRRTLLADCDGWGAGLDVVLGVEDGGAFHWQDFAAPSGRLSMHDLRHALPVLPVGNRRISLLCHDRDRTGPVGPDVLDVVLRSGRRAGDLVVADLPRHSDAVVDVAVDRADLVVLVVPADVRGCYGAARMAARLDVLGCRPVLVVRGPSPGGLGADDVERAVGLPVLARMRPQPGLARDLEQGRPPGTDRRGPLARAAGTVLDRLDGRG</sequence>
<dbReference type="RefSeq" id="WP_229674385.1">
    <property type="nucleotide sequence ID" value="NZ_BMNA01000004.1"/>
</dbReference>
<dbReference type="InterPro" id="IPR059050">
    <property type="entry name" value="Rv3660c_N"/>
</dbReference>
<dbReference type="Pfam" id="PF26563">
    <property type="entry name" value="Rv3660c_N"/>
    <property type="match status" value="1"/>
</dbReference>
<evidence type="ECO:0000313" key="3">
    <source>
        <dbReference type="EMBL" id="GGM05358.1"/>
    </source>
</evidence>
<dbReference type="Gene3D" id="3.40.50.300">
    <property type="entry name" value="P-loop containing nucleotide triphosphate hydrolases"/>
    <property type="match status" value="1"/>
</dbReference>
<dbReference type="SUPFAM" id="SSF52540">
    <property type="entry name" value="P-loop containing nucleoside triphosphate hydrolases"/>
    <property type="match status" value="1"/>
</dbReference>
<dbReference type="GO" id="GO:0009898">
    <property type="term" value="C:cytoplasmic side of plasma membrane"/>
    <property type="evidence" value="ECO:0007669"/>
    <property type="project" value="TreeGrafter"/>
</dbReference>
<feature type="region of interest" description="Disordered" evidence="1">
    <location>
        <begin position="318"/>
        <end position="344"/>
    </location>
</feature>
<organism evidence="3 4">
    <name type="scientific">Nakamurella endophytica</name>
    <dbReference type="NCBI Taxonomy" id="1748367"/>
    <lineage>
        <taxon>Bacteria</taxon>
        <taxon>Bacillati</taxon>
        <taxon>Actinomycetota</taxon>
        <taxon>Actinomycetes</taxon>
        <taxon>Nakamurellales</taxon>
        <taxon>Nakamurellaceae</taxon>
        <taxon>Nakamurella</taxon>
    </lineage>
</organism>
<feature type="compositionally biased region" description="Basic and acidic residues" evidence="1">
    <location>
        <begin position="323"/>
        <end position="337"/>
    </location>
</feature>
<evidence type="ECO:0000256" key="1">
    <source>
        <dbReference type="SAM" id="MobiDB-lite"/>
    </source>
</evidence>
<dbReference type="GO" id="GO:0051782">
    <property type="term" value="P:negative regulation of cell division"/>
    <property type="evidence" value="ECO:0007669"/>
    <property type="project" value="TreeGrafter"/>
</dbReference>
<proteinExistence type="predicted"/>
<dbReference type="PANTHER" id="PTHR43384:SF11">
    <property type="entry name" value="SEPTUM SITE DETERMINING PROTEIN"/>
    <property type="match status" value="1"/>
</dbReference>
<protein>
    <submittedName>
        <fullName evidence="3">ATPase AAA</fullName>
    </submittedName>
</protein>
<reference evidence="3" key="2">
    <citation type="submission" date="2020-09" db="EMBL/GenBank/DDBJ databases">
        <authorList>
            <person name="Sun Q."/>
            <person name="Zhou Y."/>
        </authorList>
    </citation>
    <scope>NUCLEOTIDE SEQUENCE</scope>
    <source>
        <strain evidence="3">CGMCC 4.7308</strain>
    </source>
</reference>
<dbReference type="Proteomes" id="UP000655208">
    <property type="component" value="Unassembled WGS sequence"/>
</dbReference>
<evidence type="ECO:0000259" key="2">
    <source>
        <dbReference type="Pfam" id="PF26563"/>
    </source>
</evidence>
<dbReference type="GO" id="GO:0005524">
    <property type="term" value="F:ATP binding"/>
    <property type="evidence" value="ECO:0007669"/>
    <property type="project" value="TreeGrafter"/>
</dbReference>
<keyword evidence="4" id="KW-1185">Reference proteome</keyword>
<dbReference type="EMBL" id="BMNA01000004">
    <property type="protein sequence ID" value="GGM05358.1"/>
    <property type="molecule type" value="Genomic_DNA"/>
</dbReference>
<dbReference type="GO" id="GO:0016887">
    <property type="term" value="F:ATP hydrolysis activity"/>
    <property type="evidence" value="ECO:0007669"/>
    <property type="project" value="TreeGrafter"/>
</dbReference>
<feature type="domain" description="Rv3660c-like CheY-like N-terminal" evidence="2">
    <location>
        <begin position="8"/>
        <end position="113"/>
    </location>
</feature>
<reference evidence="3" key="1">
    <citation type="journal article" date="2014" name="Int. J. Syst. Evol. Microbiol.">
        <title>Complete genome sequence of Corynebacterium casei LMG S-19264T (=DSM 44701T), isolated from a smear-ripened cheese.</title>
        <authorList>
            <consortium name="US DOE Joint Genome Institute (JGI-PGF)"/>
            <person name="Walter F."/>
            <person name="Albersmeier A."/>
            <person name="Kalinowski J."/>
            <person name="Ruckert C."/>
        </authorList>
    </citation>
    <scope>NUCLEOTIDE SEQUENCE</scope>
    <source>
        <strain evidence="3">CGMCC 4.7308</strain>
    </source>
</reference>
<dbReference type="AlphaFoldDB" id="A0A917SZW1"/>
<dbReference type="InterPro" id="IPR050625">
    <property type="entry name" value="ParA/MinD_ATPase"/>
</dbReference>
<dbReference type="GO" id="GO:0005829">
    <property type="term" value="C:cytosol"/>
    <property type="evidence" value="ECO:0007669"/>
    <property type="project" value="TreeGrafter"/>
</dbReference>
<dbReference type="NCBIfam" id="TIGR03815">
    <property type="entry name" value="CpaE_hom_Actino"/>
    <property type="match status" value="1"/>
</dbReference>
<evidence type="ECO:0000313" key="4">
    <source>
        <dbReference type="Proteomes" id="UP000655208"/>
    </source>
</evidence>
<name>A0A917SZW1_9ACTN</name>
<dbReference type="InterPro" id="IPR022521">
    <property type="entry name" value="Rv3660c"/>
</dbReference>
<gene>
    <name evidence="3" type="ORF">GCM10011594_26990</name>
</gene>
<dbReference type="InterPro" id="IPR027417">
    <property type="entry name" value="P-loop_NTPase"/>
</dbReference>
<accession>A0A917SZW1</accession>
<comment type="caution">
    <text evidence="3">The sequence shown here is derived from an EMBL/GenBank/DDBJ whole genome shotgun (WGS) entry which is preliminary data.</text>
</comment>